<reference evidence="2" key="3">
    <citation type="journal article" date="2019" name="Vet. Microbiol.">
        <title>Mutations associated with change of susceptibility to lincosamides and/or macrolides in field and laboratory-derived Mycoplasma californicum strains in Japan, and development of a rapid detection method for these mutations.</title>
        <authorList>
            <person name="Hata E."/>
            <person name="Nagai K."/>
            <person name="Murakami K."/>
        </authorList>
    </citation>
    <scope>NUCLEOTIDE SEQUENCE</scope>
    <source>
        <strain evidence="2">HAZ160_1</strain>
    </source>
</reference>
<keyword evidence="1" id="KW-1133">Transmembrane helix</keyword>
<keyword evidence="1" id="KW-0472">Membrane</keyword>
<evidence type="ECO:0000256" key="1">
    <source>
        <dbReference type="SAM" id="Phobius"/>
    </source>
</evidence>
<dbReference type="AlphaFoldDB" id="A0AAT9F7T4"/>
<accession>A0AAT9F7T4</accession>
<reference evidence="2" key="2">
    <citation type="journal article" date="2014" name="Genome Announc.">
        <title>Complete Genome Sequence of Mycoplasma californicum Strain HAZ160_1 from Bovine Mastitic Milk in Japan.</title>
        <authorList>
            <person name="Hata E."/>
            <person name="Murakami K."/>
        </authorList>
    </citation>
    <scope>NUCLEOTIDE SEQUENCE</scope>
    <source>
        <strain evidence="2">HAZ160_1</strain>
    </source>
</reference>
<gene>
    <name evidence="2" type="ORF">MCAL160_0292</name>
</gene>
<dbReference type="RefSeq" id="WP_052461996.1">
    <property type="nucleotide sequence ID" value="NZ_AP013353.1"/>
</dbReference>
<proteinExistence type="predicted"/>
<sequence>MDELLEKYELKKSKFKSKMTKVKSQAKVMKIKAKSKSSQPQQINIQNQTKPQIQSETVDEAIVKKSITQVKPFQSAVDDVKPIIETYKPDDIEVEPIATQTQVDPKKIYAKPKSGSKIALAFMIIAFIFILAVIVFGIVLIVDFAYHNGSLQDGWIWTVEQRNHGLFNWWNK</sequence>
<feature type="transmembrane region" description="Helical" evidence="1">
    <location>
        <begin position="118"/>
        <end position="142"/>
    </location>
</feature>
<dbReference type="KEGG" id="mcm:MCAL160_0292"/>
<reference evidence="2" key="4">
    <citation type="submission" date="2024-06" db="EMBL/GenBank/DDBJ databases">
        <authorList>
            <consortium name="Mycoplasma californicum genome sequencing consortium"/>
            <person name="Hata E."/>
            <person name="Tanaka K."/>
            <person name="Tamamura Y."/>
        </authorList>
    </citation>
    <scope>NUCLEOTIDE SEQUENCE</scope>
    <source>
        <strain evidence="2">HAZ160_1</strain>
    </source>
</reference>
<name>A0AAT9F7T4_9BACT</name>
<protein>
    <submittedName>
        <fullName evidence="2">Uncharacterized protein</fullName>
    </submittedName>
</protein>
<reference evidence="2" key="1">
    <citation type="journal article" date="2014" name="Appl. Environ. Microbiol.">
        <title>Molecular Epidemiology of Cases of Mycoplasma californicum Infection in Japan.</title>
        <authorList>
            <person name="Hata E."/>
            <person name="Suzuki K."/>
            <person name="Hanyu H."/>
            <person name="Itoh M."/>
            <person name="Higuchi H."/>
            <person name="Kobayashi H."/>
        </authorList>
    </citation>
    <scope>NUCLEOTIDE SEQUENCE</scope>
    <source>
        <strain evidence="2">HAZ160_1</strain>
    </source>
</reference>
<organism evidence="2">
    <name type="scientific">Mycoplasmopsis californica HAZ160_1</name>
    <dbReference type="NCBI Taxonomy" id="1397850"/>
    <lineage>
        <taxon>Bacteria</taxon>
        <taxon>Bacillati</taxon>
        <taxon>Mycoplasmatota</taxon>
        <taxon>Mycoplasmoidales</taxon>
        <taxon>Metamycoplasmataceae</taxon>
        <taxon>Mycoplasmopsis</taxon>
    </lineage>
</organism>
<keyword evidence="1" id="KW-0812">Transmembrane</keyword>
<dbReference type="EMBL" id="AP013353">
    <property type="protein sequence ID" value="BAP00942.1"/>
    <property type="molecule type" value="Genomic_DNA"/>
</dbReference>
<evidence type="ECO:0000313" key="2">
    <source>
        <dbReference type="EMBL" id="BAP00942.1"/>
    </source>
</evidence>